<dbReference type="InterPro" id="IPR001650">
    <property type="entry name" value="Helicase_C-like"/>
</dbReference>
<dbReference type="InterPro" id="IPR054712">
    <property type="entry name" value="Cas3-like_dom"/>
</dbReference>
<dbReference type="GO" id="GO:0005524">
    <property type="term" value="F:ATP binding"/>
    <property type="evidence" value="ECO:0007669"/>
    <property type="project" value="UniProtKB-KW"/>
</dbReference>
<dbReference type="NCBIfam" id="TIGR01587">
    <property type="entry name" value="cas3_core"/>
    <property type="match status" value="1"/>
</dbReference>
<dbReference type="RefSeq" id="WP_038071715.1">
    <property type="nucleotide sequence ID" value="NZ_JHEG04000001.1"/>
</dbReference>
<dbReference type="SMART" id="SM00490">
    <property type="entry name" value="HELICc"/>
    <property type="match status" value="1"/>
</dbReference>
<evidence type="ECO:0000256" key="4">
    <source>
        <dbReference type="ARBA" id="ARBA00022723"/>
    </source>
</evidence>
<dbReference type="InterPro" id="IPR006483">
    <property type="entry name" value="CRISPR-assoc_Cas3_HD"/>
</dbReference>
<accession>A0A8S9TDI7</accession>
<evidence type="ECO:0000313" key="12">
    <source>
        <dbReference type="EMBL" id="KAF3890047.1"/>
    </source>
</evidence>
<comment type="caution">
    <text evidence="12">The sequence shown here is derived from an EMBL/GenBank/DDBJ whole genome shotgun (WGS) entry which is preliminary data.</text>
</comment>
<dbReference type="PROSITE" id="PS51643">
    <property type="entry name" value="HD_CAS3"/>
    <property type="match status" value="1"/>
</dbReference>
<keyword evidence="4" id="KW-0479">Metal-binding</keyword>
<evidence type="ECO:0000256" key="2">
    <source>
        <dbReference type="ARBA" id="ARBA00009046"/>
    </source>
</evidence>
<evidence type="ECO:0000256" key="6">
    <source>
        <dbReference type="ARBA" id="ARBA00022801"/>
    </source>
</evidence>
<sequence>MEIIRVEDVDLKITEANRCRTFRTVSQPLTAQQIWNDIQQKKRQRVIVICNTVSQAQGIYRDLKALNQDFEIEITLLHARFLPEHRAAKESYLKDVFSQNWRENNFAENDPCQVLISTQVIEAGINITCEVLHTQLSPMNSLLQRAGRCARFPGENGEVFIYRKVEVNRENRDLAETDLFEVEESPIIEKDFINVDVIEKVETEKESFLPYQKEICELTWQVLEAHINSEQAREHVGFRIEEEWINRVHRDEDLLTLKRRENIEMEFENNFYDTVFKGDESKAVELIRKVDNRSVFTWTESSFFDDDDKEIDDIQKLLPFSVPISTLCKAWQDFQENIGFGNDWIFKRIETPKDKSQSYSQPVLSPITSRDFLIGCYRIFVNPRYINYDEYIGLRIGIDVKGNKFKSPPKQDKTIISQYCYRMDNYVGHLVLMWKLWREDFYSILLKNGESVKVKYAAVRDELLVAGGKFIQTKILPSLSINEAEALFEVLVFLAIFTHDLGKLQSKWQEVMRGWQKIAHAKYGGKNPREYLLAHTDYNPDEPEQKTDLKAYEKKNKRPNHAVESAFLAREVLKQSLVPLLCRYTSDKDKITYIVYTVMMAAGRHHSAWTEGFQSKDVAKLKQIELCAGYEKAIADSWRCMVRFLPNGDRLPEPSLSTRVYSLKEFDLNKFDRDEIEFLQLYSLVVRALRLCDQRSVQLR</sequence>
<keyword evidence="5" id="KW-0547">Nucleotide-binding</keyword>
<dbReference type="GO" id="GO:0046872">
    <property type="term" value="F:metal ion binding"/>
    <property type="evidence" value="ECO:0007669"/>
    <property type="project" value="UniProtKB-KW"/>
</dbReference>
<dbReference type="InterPro" id="IPR027417">
    <property type="entry name" value="P-loop_NTPase"/>
</dbReference>
<dbReference type="EMBL" id="JHEG04000001">
    <property type="protein sequence ID" value="KAF3890047.1"/>
    <property type="molecule type" value="Genomic_DNA"/>
</dbReference>
<dbReference type="PANTHER" id="PTHR47959:SF16">
    <property type="entry name" value="CRISPR-ASSOCIATED NUCLEASE_HELICASE CAS3-RELATED"/>
    <property type="match status" value="1"/>
</dbReference>
<protein>
    <submittedName>
        <fullName evidence="12">CRISPR-associated helicase Cas3</fullName>
    </submittedName>
</protein>
<evidence type="ECO:0000256" key="9">
    <source>
        <dbReference type="ARBA" id="ARBA00023118"/>
    </source>
</evidence>
<keyword evidence="9" id="KW-0051">Antiviral defense</keyword>
<dbReference type="GO" id="GO:0005829">
    <property type="term" value="C:cytosol"/>
    <property type="evidence" value="ECO:0007669"/>
    <property type="project" value="TreeGrafter"/>
</dbReference>
<evidence type="ECO:0000256" key="10">
    <source>
        <dbReference type="ARBA" id="ARBA00038437"/>
    </source>
</evidence>
<dbReference type="Gene3D" id="1.10.3210.30">
    <property type="match status" value="1"/>
</dbReference>
<dbReference type="InterPro" id="IPR006474">
    <property type="entry name" value="Helicase_Cas3_CRISPR-ass_core"/>
</dbReference>
<dbReference type="GO" id="GO:0016787">
    <property type="term" value="F:hydrolase activity"/>
    <property type="evidence" value="ECO:0007669"/>
    <property type="project" value="UniProtKB-KW"/>
</dbReference>
<evidence type="ECO:0000256" key="3">
    <source>
        <dbReference type="ARBA" id="ARBA00022722"/>
    </source>
</evidence>
<dbReference type="InterPro" id="IPR050079">
    <property type="entry name" value="DEAD_box_RNA_helicase"/>
</dbReference>
<evidence type="ECO:0000256" key="1">
    <source>
        <dbReference type="ARBA" id="ARBA00006847"/>
    </source>
</evidence>
<evidence type="ECO:0000256" key="8">
    <source>
        <dbReference type="ARBA" id="ARBA00022840"/>
    </source>
</evidence>
<dbReference type="Pfam" id="PF22590">
    <property type="entry name" value="Cas3-like_C_2"/>
    <property type="match status" value="1"/>
</dbReference>
<dbReference type="GO" id="GO:0004518">
    <property type="term" value="F:nuclease activity"/>
    <property type="evidence" value="ECO:0007669"/>
    <property type="project" value="UniProtKB-KW"/>
</dbReference>
<dbReference type="GO" id="GO:0003724">
    <property type="term" value="F:RNA helicase activity"/>
    <property type="evidence" value="ECO:0007669"/>
    <property type="project" value="TreeGrafter"/>
</dbReference>
<evidence type="ECO:0000313" key="13">
    <source>
        <dbReference type="Proteomes" id="UP000029738"/>
    </source>
</evidence>
<keyword evidence="6" id="KW-0378">Hydrolase</keyword>
<evidence type="ECO:0000259" key="11">
    <source>
        <dbReference type="PROSITE" id="PS51643"/>
    </source>
</evidence>
<dbReference type="AlphaFoldDB" id="A0A8S9TDI7"/>
<comment type="similarity">
    <text evidence="10">Belongs to the DEAD box helicase family.</text>
</comment>
<proteinExistence type="inferred from homology"/>
<keyword evidence="13" id="KW-1185">Reference proteome</keyword>
<keyword evidence="7" id="KW-0347">Helicase</keyword>
<dbReference type="GO" id="GO:0051607">
    <property type="term" value="P:defense response to virus"/>
    <property type="evidence" value="ECO:0007669"/>
    <property type="project" value="UniProtKB-KW"/>
</dbReference>
<comment type="similarity">
    <text evidence="1">In the N-terminal section; belongs to the CRISPR-associated nuclease Cas3-HD family.</text>
</comment>
<reference evidence="12" key="2">
    <citation type="submission" date="2019-11" db="EMBL/GenBank/DDBJ databases">
        <title>Improved Assembly of Tolypothrix boutellei genome.</title>
        <authorList>
            <person name="Sarangi A.N."/>
            <person name="Mukherjee M."/>
            <person name="Ghosh S."/>
            <person name="Singh D."/>
            <person name="Das A."/>
            <person name="Kant S."/>
            <person name="Prusty A."/>
            <person name="Tripathy S."/>
        </authorList>
    </citation>
    <scope>NUCLEOTIDE SEQUENCE</scope>
    <source>
        <strain evidence="12">VB521301</strain>
    </source>
</reference>
<keyword evidence="3" id="KW-0540">Nuclease</keyword>
<gene>
    <name evidence="12" type="primary">cas3</name>
    <name evidence="12" type="ORF">DA73_0400034760</name>
</gene>
<reference evidence="12" key="1">
    <citation type="journal article" date="2015" name="Genome Announc.">
        <title>Draft Genome Sequence of Tolypothrix boutellei Strain VB521301.</title>
        <authorList>
            <person name="Chandrababunaidu M.M."/>
            <person name="Singh D."/>
            <person name="Sen D."/>
            <person name="Bhan S."/>
            <person name="Das S."/>
            <person name="Gupta A."/>
            <person name="Adhikary S.P."/>
            <person name="Tripathy S."/>
        </authorList>
    </citation>
    <scope>NUCLEOTIDE SEQUENCE</scope>
    <source>
        <strain evidence="12">VB521301</strain>
    </source>
</reference>
<evidence type="ECO:0000256" key="7">
    <source>
        <dbReference type="ARBA" id="ARBA00022806"/>
    </source>
</evidence>
<comment type="similarity">
    <text evidence="2">In the central section; belongs to the CRISPR-associated helicase Cas3 family.</text>
</comment>
<dbReference type="Proteomes" id="UP000029738">
    <property type="component" value="Unassembled WGS sequence"/>
</dbReference>
<feature type="domain" description="HD Cas3-type" evidence="11">
    <location>
        <begin position="480"/>
        <end position="696"/>
    </location>
</feature>
<dbReference type="SUPFAM" id="SSF52540">
    <property type="entry name" value="P-loop containing nucleoside triphosphate hydrolases"/>
    <property type="match status" value="1"/>
</dbReference>
<dbReference type="PANTHER" id="PTHR47959">
    <property type="entry name" value="ATP-DEPENDENT RNA HELICASE RHLE-RELATED"/>
    <property type="match status" value="1"/>
</dbReference>
<keyword evidence="8" id="KW-0067">ATP-binding</keyword>
<dbReference type="InterPro" id="IPR038257">
    <property type="entry name" value="CRISPR-assoc_Cas3_HD_sf"/>
</dbReference>
<name>A0A8S9TDI7_9CYAN</name>
<dbReference type="Gene3D" id="3.40.50.300">
    <property type="entry name" value="P-loop containing nucleotide triphosphate hydrolases"/>
    <property type="match status" value="1"/>
</dbReference>
<evidence type="ECO:0000256" key="5">
    <source>
        <dbReference type="ARBA" id="ARBA00022741"/>
    </source>
</evidence>
<organism evidence="12 13">
    <name type="scientific">Tolypothrix bouteillei VB521301</name>
    <dbReference type="NCBI Taxonomy" id="1479485"/>
    <lineage>
        <taxon>Bacteria</taxon>
        <taxon>Bacillati</taxon>
        <taxon>Cyanobacteriota</taxon>
        <taxon>Cyanophyceae</taxon>
        <taxon>Nostocales</taxon>
        <taxon>Tolypothrichaceae</taxon>
        <taxon>Tolypothrix</taxon>
    </lineage>
</organism>